<protein>
    <submittedName>
        <fullName evidence="2">Nuclear transport factor 2 family protein</fullName>
    </submittedName>
</protein>
<reference evidence="3" key="1">
    <citation type="journal article" date="2019" name="Int. J. Syst. Evol. Microbiol.">
        <title>The Global Catalogue of Microorganisms (GCM) 10K type strain sequencing project: providing services to taxonomists for standard genome sequencing and annotation.</title>
        <authorList>
            <consortium name="The Broad Institute Genomics Platform"/>
            <consortium name="The Broad Institute Genome Sequencing Center for Infectious Disease"/>
            <person name="Wu L."/>
            <person name="Ma J."/>
        </authorList>
    </citation>
    <scope>NUCLEOTIDE SEQUENCE [LARGE SCALE GENOMIC DNA]</scope>
    <source>
        <strain evidence="3">CCUG 49584</strain>
    </source>
</reference>
<dbReference type="RefSeq" id="WP_289386706.1">
    <property type="nucleotide sequence ID" value="NZ_JAUCBM010000003.1"/>
</dbReference>
<gene>
    <name evidence="2" type="ORF">ACFQ35_08250</name>
</gene>
<dbReference type="EMBL" id="JBHTMA010000033">
    <property type="protein sequence ID" value="MFD1227133.1"/>
    <property type="molecule type" value="Genomic_DNA"/>
</dbReference>
<feature type="domain" description="DUF4440" evidence="1">
    <location>
        <begin position="18"/>
        <end position="125"/>
    </location>
</feature>
<evidence type="ECO:0000313" key="2">
    <source>
        <dbReference type="EMBL" id="MFD1227133.1"/>
    </source>
</evidence>
<dbReference type="SUPFAM" id="SSF54427">
    <property type="entry name" value="NTF2-like"/>
    <property type="match status" value="1"/>
</dbReference>
<evidence type="ECO:0000259" key="1">
    <source>
        <dbReference type="Pfam" id="PF14534"/>
    </source>
</evidence>
<dbReference type="InterPro" id="IPR032710">
    <property type="entry name" value="NTF2-like_dom_sf"/>
</dbReference>
<comment type="caution">
    <text evidence="2">The sequence shown here is derived from an EMBL/GenBank/DDBJ whole genome shotgun (WGS) entry which is preliminary data.</text>
</comment>
<evidence type="ECO:0000313" key="3">
    <source>
        <dbReference type="Proteomes" id="UP001597263"/>
    </source>
</evidence>
<sequence>MTVQATSEHSPAAIAEHLREAERARLRALIDADIEQAQRFHTADFQLITPIGMALSKNEYLGAIASGHLKYLTWQPAEIAVRLYDGVAILRYRAQLEAIFGGHKVPLSDYWHTDTYEKHNEQWQVVWSQATSIKS</sequence>
<dbReference type="Gene3D" id="3.10.450.50">
    <property type="match status" value="1"/>
</dbReference>
<accession>A0ABW3V2A0</accession>
<proteinExistence type="predicted"/>
<dbReference type="InterPro" id="IPR027843">
    <property type="entry name" value="DUF4440"/>
</dbReference>
<dbReference type="Proteomes" id="UP001597263">
    <property type="component" value="Unassembled WGS sequence"/>
</dbReference>
<organism evidence="2 3">
    <name type="scientific">Pseudochrobactrum kiredjianiae</name>
    <dbReference type="NCBI Taxonomy" id="386305"/>
    <lineage>
        <taxon>Bacteria</taxon>
        <taxon>Pseudomonadati</taxon>
        <taxon>Pseudomonadota</taxon>
        <taxon>Alphaproteobacteria</taxon>
        <taxon>Hyphomicrobiales</taxon>
        <taxon>Brucellaceae</taxon>
        <taxon>Pseudochrobactrum</taxon>
    </lineage>
</organism>
<keyword evidence="3" id="KW-1185">Reference proteome</keyword>
<dbReference type="Pfam" id="PF14534">
    <property type="entry name" value="DUF4440"/>
    <property type="match status" value="1"/>
</dbReference>
<name>A0ABW3V2A0_9HYPH</name>